<comment type="caution">
    <text evidence="1">The sequence shown here is derived from an EMBL/GenBank/DDBJ whole genome shotgun (WGS) entry which is preliminary data.</text>
</comment>
<accession>A0A0I9S4L4</accession>
<organism evidence="1">
    <name type="scientific">Bacteroides fragilis</name>
    <dbReference type="NCBI Taxonomy" id="817"/>
    <lineage>
        <taxon>Bacteria</taxon>
        <taxon>Pseudomonadati</taxon>
        <taxon>Bacteroidota</taxon>
        <taxon>Bacteroidia</taxon>
        <taxon>Bacteroidales</taxon>
        <taxon>Bacteroidaceae</taxon>
        <taxon>Bacteroides</taxon>
    </lineage>
</organism>
<reference evidence="1" key="2">
    <citation type="submission" date="2014-07" db="EMBL/GenBank/DDBJ databases">
        <title>Genetics and epidemiology of antimicrobial resistance in B. fragilis group.</title>
        <authorList>
            <person name="Sydenham T.V."/>
            <person name="Hasman H."/>
            <person name="Kemp M."/>
            <person name="Justesen U.S."/>
        </authorList>
    </citation>
    <scope>NUCLEOTIDE SEQUENCE [LARGE SCALE GENOMIC DNA]</scope>
    <source>
        <strain evidence="1">DCMOUH0018B</strain>
    </source>
</reference>
<reference evidence="1" key="1">
    <citation type="book" date="2014" name="THE 24TH EUROPEAN CONGRESS OF CLINICAL MICROBIOLOGY AND INFECTIOUS DISEASES" publisher="ECCMID 2014" city="Barcelona, Spain">
        <title>Identification of resistance genes in three multidrug-resistant Bacteroides fragilis isolates by whole genome sequencing.</title>
        <editorList>
            <person name="Unknown"/>
            <person name="A."/>
        </editorList>
        <authorList>
            <person name="Sydenham T.V."/>
            <person name="Hasman H."/>
            <person name="Wang M."/>
            <person name="Soki J."/>
            <person name="Nagy E."/>
            <person name="Justesen U.S."/>
        </authorList>
    </citation>
    <scope>NUCLEOTIDE SEQUENCE</scope>
    <source>
        <strain evidence="1">DCMOUH0018B</strain>
    </source>
</reference>
<dbReference type="EMBL" id="JMZZ02000228">
    <property type="protein sequence ID" value="KFX72460.1"/>
    <property type="molecule type" value="Genomic_DNA"/>
</dbReference>
<evidence type="ECO:0000313" key="1">
    <source>
        <dbReference type="EMBL" id="KFX72460.1"/>
    </source>
</evidence>
<gene>
    <name evidence="1" type="ORF">EE52_0223540</name>
</gene>
<name>A0A0I9S4L4_BACFG</name>
<proteinExistence type="predicted"/>
<sequence length="61" mass="6875">MLFPPPPAFPPDSLPRARGFFSFHMRVKVGSCIKLNNWNPLPAPGLFPNFPLPLLLYPNKT</sequence>
<dbReference type="AlphaFoldDB" id="A0A0I9S4L4"/>
<dbReference type="PATRIC" id="fig|817.53.peg.4872"/>
<protein>
    <submittedName>
        <fullName evidence="1">Uncharacterized protein</fullName>
    </submittedName>
</protein>